<dbReference type="Gene3D" id="3.40.50.2300">
    <property type="match status" value="1"/>
</dbReference>
<evidence type="ECO:0000313" key="15">
    <source>
        <dbReference type="EMBL" id="NIZ61122.1"/>
    </source>
</evidence>
<dbReference type="SMART" id="SM00388">
    <property type="entry name" value="HisKA"/>
    <property type="match status" value="1"/>
</dbReference>
<dbReference type="CDD" id="cd16922">
    <property type="entry name" value="HATPase_EvgS-ArcB-TorS-like"/>
    <property type="match status" value="1"/>
</dbReference>
<dbReference type="InterPro" id="IPR007891">
    <property type="entry name" value="CHASE3"/>
</dbReference>
<dbReference type="InterPro" id="IPR005467">
    <property type="entry name" value="His_kinase_dom"/>
</dbReference>
<dbReference type="SUPFAM" id="SSF55874">
    <property type="entry name" value="ATPase domain of HSP90 chaperone/DNA topoisomerase II/histidine kinase"/>
    <property type="match status" value="1"/>
</dbReference>
<keyword evidence="11" id="KW-0472">Membrane</keyword>
<organism evidence="15 16">
    <name type="scientific">Parasedimentitalea denitrificans</name>
    <dbReference type="NCBI Taxonomy" id="2211118"/>
    <lineage>
        <taxon>Bacteria</taxon>
        <taxon>Pseudomonadati</taxon>
        <taxon>Pseudomonadota</taxon>
        <taxon>Alphaproteobacteria</taxon>
        <taxon>Rhodobacterales</taxon>
        <taxon>Paracoccaceae</taxon>
        <taxon>Parasedimentitalea</taxon>
    </lineage>
</organism>
<dbReference type="SMART" id="SM00387">
    <property type="entry name" value="HATPase_c"/>
    <property type="match status" value="1"/>
</dbReference>
<dbReference type="InterPro" id="IPR003661">
    <property type="entry name" value="HisK_dim/P_dom"/>
</dbReference>
<evidence type="ECO:0000313" key="16">
    <source>
        <dbReference type="Proteomes" id="UP001429564"/>
    </source>
</evidence>
<dbReference type="CDD" id="cd19410">
    <property type="entry name" value="HK9-like_sensor"/>
    <property type="match status" value="2"/>
</dbReference>
<accession>A0ABX0W8Z1</accession>
<evidence type="ECO:0000259" key="14">
    <source>
        <dbReference type="PROSITE" id="PS50885"/>
    </source>
</evidence>
<dbReference type="Gene3D" id="1.10.287.130">
    <property type="match status" value="1"/>
</dbReference>
<protein>
    <recommendedName>
        <fullName evidence="3">histidine kinase</fullName>
        <ecNumber evidence="3">2.7.13.3</ecNumber>
    </recommendedName>
</protein>
<dbReference type="Proteomes" id="UP001429564">
    <property type="component" value="Unassembled WGS sequence"/>
</dbReference>
<dbReference type="Pfam" id="PF00512">
    <property type="entry name" value="HisKA"/>
    <property type="match status" value="1"/>
</dbReference>
<dbReference type="Pfam" id="PF05227">
    <property type="entry name" value="CHASE3"/>
    <property type="match status" value="2"/>
</dbReference>
<feature type="domain" description="Response regulatory" evidence="13">
    <location>
        <begin position="734"/>
        <end position="853"/>
    </location>
</feature>
<dbReference type="InterPro" id="IPR036890">
    <property type="entry name" value="HATPase_C_sf"/>
</dbReference>
<dbReference type="PROSITE" id="PS50110">
    <property type="entry name" value="RESPONSE_REGULATORY"/>
    <property type="match status" value="1"/>
</dbReference>
<evidence type="ECO:0000256" key="9">
    <source>
        <dbReference type="SAM" id="Coils"/>
    </source>
</evidence>
<dbReference type="Pfam" id="PF00072">
    <property type="entry name" value="Response_reg"/>
    <property type="match status" value="1"/>
</dbReference>
<keyword evidence="7" id="KW-0902">Two-component regulatory system</keyword>
<dbReference type="EMBL" id="QHLQ01000007">
    <property type="protein sequence ID" value="NIZ61122.1"/>
    <property type="molecule type" value="Genomic_DNA"/>
</dbReference>
<comment type="caution">
    <text evidence="15">The sequence shown here is derived from an EMBL/GenBank/DDBJ whole genome shotgun (WGS) entry which is preliminary data.</text>
</comment>
<evidence type="ECO:0000256" key="11">
    <source>
        <dbReference type="SAM" id="Phobius"/>
    </source>
</evidence>
<evidence type="ECO:0000256" key="4">
    <source>
        <dbReference type="ARBA" id="ARBA00022553"/>
    </source>
</evidence>
<reference evidence="15 16" key="1">
    <citation type="submission" date="2018-05" db="EMBL/GenBank/DDBJ databases">
        <authorList>
            <person name="Zhang Y.-J."/>
        </authorList>
    </citation>
    <scope>NUCLEOTIDE SEQUENCE [LARGE SCALE GENOMIC DNA]</scope>
    <source>
        <strain evidence="15 16">CY04</strain>
    </source>
</reference>
<feature type="domain" description="HAMP" evidence="14">
    <location>
        <begin position="401"/>
        <end position="454"/>
    </location>
</feature>
<feature type="transmembrane region" description="Helical" evidence="11">
    <location>
        <begin position="379"/>
        <end position="399"/>
    </location>
</feature>
<name>A0ABX0W8Z1_9RHOB</name>
<evidence type="ECO:0000259" key="12">
    <source>
        <dbReference type="PROSITE" id="PS50109"/>
    </source>
</evidence>
<comment type="catalytic activity">
    <reaction evidence="1">
        <text>ATP + protein L-histidine = ADP + protein N-phospho-L-histidine.</text>
        <dbReference type="EC" id="2.7.13.3"/>
    </reaction>
</comment>
<keyword evidence="5" id="KW-0808">Transferase</keyword>
<evidence type="ECO:0000256" key="1">
    <source>
        <dbReference type="ARBA" id="ARBA00000085"/>
    </source>
</evidence>
<keyword evidence="6" id="KW-0418">Kinase</keyword>
<dbReference type="SMART" id="SM00304">
    <property type="entry name" value="HAMP"/>
    <property type="match status" value="1"/>
</dbReference>
<dbReference type="SUPFAM" id="SSF52172">
    <property type="entry name" value="CheY-like"/>
    <property type="match status" value="1"/>
</dbReference>
<keyword evidence="11" id="KW-1133">Transmembrane helix</keyword>
<keyword evidence="9" id="KW-0175">Coiled coil</keyword>
<feature type="modified residue" description="4-aspartylphosphate" evidence="8">
    <location>
        <position position="783"/>
    </location>
</feature>
<dbReference type="Pfam" id="PF00672">
    <property type="entry name" value="HAMP"/>
    <property type="match status" value="1"/>
</dbReference>
<dbReference type="InterPro" id="IPR036097">
    <property type="entry name" value="HisK_dim/P_sf"/>
</dbReference>
<comment type="subcellular location">
    <subcellularLocation>
        <location evidence="2">Membrane</location>
    </subcellularLocation>
</comment>
<gene>
    <name evidence="15" type="ORF">DL239_09045</name>
</gene>
<evidence type="ECO:0000259" key="13">
    <source>
        <dbReference type="PROSITE" id="PS50110"/>
    </source>
</evidence>
<dbReference type="InterPro" id="IPR011006">
    <property type="entry name" value="CheY-like_superfamily"/>
</dbReference>
<evidence type="ECO:0000256" key="5">
    <source>
        <dbReference type="ARBA" id="ARBA00022679"/>
    </source>
</evidence>
<dbReference type="PRINTS" id="PR00344">
    <property type="entry name" value="BCTRLSENSOR"/>
</dbReference>
<evidence type="ECO:0000256" key="2">
    <source>
        <dbReference type="ARBA" id="ARBA00004370"/>
    </source>
</evidence>
<dbReference type="InterPro" id="IPR003594">
    <property type="entry name" value="HATPase_dom"/>
</dbReference>
<proteinExistence type="predicted"/>
<dbReference type="SUPFAM" id="SSF47384">
    <property type="entry name" value="Homodimeric domain of signal transducing histidine kinase"/>
    <property type="match status" value="1"/>
</dbReference>
<feature type="coiled-coil region" evidence="9">
    <location>
        <begin position="138"/>
        <end position="165"/>
    </location>
</feature>
<dbReference type="CDD" id="cd17546">
    <property type="entry name" value="REC_hyHK_CKI1_RcsC-like"/>
    <property type="match status" value="1"/>
</dbReference>
<feature type="transmembrane region" description="Helical" evidence="11">
    <location>
        <begin position="39"/>
        <end position="61"/>
    </location>
</feature>
<sequence length="876" mass="96318">MHCEATEAEKESASMPDGKHPLGLKKLISLSNLSTKTKVLMVAAAPLILTIGIGVVASLNLNRMSDTARWVLNTQAAMANAQTIISAAVDMETGMRGYLLAGKETFLEPYEHGSNEVYESMALLREQVSDTPDQVVRLLEAEHVLKQWQTEVAEKQIRLRRAIDTAATMNTMAKMVRKGEGKLYFDTFRLQIRVFIEAEEARLQQRIEAVSRQGDQGTTSAEITEKVAQLAEESHHVVEMAQGTLAAAVDMETGMRGFLLAGDPEFLEPYEAGQMAFRRLVNKLAAEVQGNRTQVVRVKEIQRLNTEWRTNIVEPALHLRRTIGTAKTMDDMAILVGEARGKMFFDQFREIMAAFTAEEAKLMEVRSSENERMVYATKVTLALSVIAALMFGASLAWFIGSRIANSITSVTRSMAHLAKGETGHPITGQERRDEIGAMVRALGVFRESMIREKALEVAVKERTVAAEAGIKAKSEFLAIMSHEIRTPMNGVLGMTSLLMETELDEEQELFVQTISDSGQSLLVIINDILDFSKLEAGKVELDEAGFDLERLVRSVINLLSRRASNKNVDLVMNYDAGLPKILIGDEGRIRQVITNLVGNAEKFTPEGSVTVDISGTTAQGSVALEIAVHDTGVGIPDDKLRHIFERFAQANGGESRKFGGTGLGLAIASDLSRLMGGDIVVQSEVDKGSTFTFRCCLKMARNIELFSQDEDPEVAAIIKQDLVQVDDANSPPRKILVADDNRTNRLVLEKMLKQLDTEIIFAEDGSDAVQKFVAHHPELVFMDISMPKLTGLEATKEIRFYEAEHGLSGCPIIALTANAMAGDREKFIDNGMDDYLSKPVRKADLLEVISLWSERDGAGGHSALSRGSELSRAVAQ</sequence>
<dbReference type="SUPFAM" id="SSF158472">
    <property type="entry name" value="HAMP domain-like"/>
    <property type="match status" value="1"/>
</dbReference>
<keyword evidence="16" id="KW-1185">Reference proteome</keyword>
<dbReference type="PANTHER" id="PTHR45339">
    <property type="entry name" value="HYBRID SIGNAL TRANSDUCTION HISTIDINE KINASE J"/>
    <property type="match status" value="1"/>
</dbReference>
<dbReference type="InterPro" id="IPR004358">
    <property type="entry name" value="Sig_transdc_His_kin-like_C"/>
</dbReference>
<evidence type="ECO:0000256" key="10">
    <source>
        <dbReference type="SAM" id="MobiDB-lite"/>
    </source>
</evidence>
<dbReference type="SMART" id="SM00448">
    <property type="entry name" value="REC"/>
    <property type="match status" value="1"/>
</dbReference>
<dbReference type="Gene3D" id="6.10.340.10">
    <property type="match status" value="1"/>
</dbReference>
<keyword evidence="4 8" id="KW-0597">Phosphoprotein</keyword>
<dbReference type="PROSITE" id="PS50109">
    <property type="entry name" value="HIS_KIN"/>
    <property type="match status" value="1"/>
</dbReference>
<dbReference type="Pfam" id="PF02518">
    <property type="entry name" value="HATPase_c"/>
    <property type="match status" value="1"/>
</dbReference>
<dbReference type="PANTHER" id="PTHR45339:SF1">
    <property type="entry name" value="HYBRID SIGNAL TRANSDUCTION HISTIDINE KINASE J"/>
    <property type="match status" value="1"/>
</dbReference>
<dbReference type="InterPro" id="IPR003660">
    <property type="entry name" value="HAMP_dom"/>
</dbReference>
<feature type="domain" description="Histidine kinase" evidence="12">
    <location>
        <begin position="479"/>
        <end position="699"/>
    </location>
</feature>
<evidence type="ECO:0000256" key="8">
    <source>
        <dbReference type="PROSITE-ProRule" id="PRU00169"/>
    </source>
</evidence>
<dbReference type="Gene3D" id="3.30.565.10">
    <property type="entry name" value="Histidine kinase-like ATPase, C-terminal domain"/>
    <property type="match status" value="1"/>
</dbReference>
<evidence type="ECO:0000256" key="7">
    <source>
        <dbReference type="ARBA" id="ARBA00023012"/>
    </source>
</evidence>
<dbReference type="EC" id="2.7.13.3" evidence="3"/>
<evidence type="ECO:0000256" key="3">
    <source>
        <dbReference type="ARBA" id="ARBA00012438"/>
    </source>
</evidence>
<evidence type="ECO:0000256" key="6">
    <source>
        <dbReference type="ARBA" id="ARBA00022777"/>
    </source>
</evidence>
<dbReference type="PROSITE" id="PS50885">
    <property type="entry name" value="HAMP"/>
    <property type="match status" value="1"/>
</dbReference>
<dbReference type="CDD" id="cd00082">
    <property type="entry name" value="HisKA"/>
    <property type="match status" value="1"/>
</dbReference>
<keyword evidence="11" id="KW-0812">Transmembrane</keyword>
<dbReference type="InterPro" id="IPR001789">
    <property type="entry name" value="Sig_transdc_resp-reg_receiver"/>
</dbReference>
<feature type="region of interest" description="Disordered" evidence="10">
    <location>
        <begin position="857"/>
        <end position="876"/>
    </location>
</feature>